<sequence>MSQIAKLIGQLSGGAPAVLKACTVTSVDRDARAVDCEPLDESAPILGCSLQGDQEGEEGFLLLPKVGSYVIVGLVDGQDTGVVLLTDELDALEVKIGDKTLVFSSEGIVFNGGDLGGLIKVEELTTKLNTIEQDINSLKQALSSWTPIPSDGGAALKAAVTSWAAKQLKQSKRSDYEDKLIKH</sequence>
<evidence type="ECO:0000313" key="1">
    <source>
        <dbReference type="EMBL" id="DAD69709.1"/>
    </source>
</evidence>
<protein>
    <submittedName>
        <fullName evidence="1">Uncharacterized protein</fullName>
    </submittedName>
</protein>
<reference evidence="1" key="1">
    <citation type="journal article" date="2021" name="Proc. Natl. Acad. Sci. U.S.A.">
        <title>A Catalog of Tens of Thousands of Viruses from Human Metagenomes Reveals Hidden Associations with Chronic Diseases.</title>
        <authorList>
            <person name="Tisza M.J."/>
            <person name="Buck C.B."/>
        </authorList>
    </citation>
    <scope>NUCLEOTIDE SEQUENCE</scope>
    <source>
        <strain evidence="1">CtFCq8</strain>
    </source>
</reference>
<proteinExistence type="predicted"/>
<organism evidence="1">
    <name type="scientific">Myoviridae sp. ctFCq8</name>
    <dbReference type="NCBI Taxonomy" id="2827605"/>
    <lineage>
        <taxon>Viruses</taxon>
        <taxon>Duplodnaviria</taxon>
        <taxon>Heunggongvirae</taxon>
        <taxon>Uroviricota</taxon>
        <taxon>Caudoviricetes</taxon>
    </lineage>
</organism>
<dbReference type="EMBL" id="BK015854">
    <property type="protein sequence ID" value="DAD69709.1"/>
    <property type="molecule type" value="Genomic_DNA"/>
</dbReference>
<name>A0A8S5LHY5_9CAUD</name>
<accession>A0A8S5LHY5</accession>